<dbReference type="InterPro" id="IPR018244">
    <property type="entry name" value="Allrgn_V5/Tpx1_CS"/>
</dbReference>
<feature type="chain" id="PRO_5016970184" description="SCP domain-containing protein" evidence="1">
    <location>
        <begin position="19"/>
        <end position="232"/>
    </location>
</feature>
<dbReference type="Pfam" id="PF00188">
    <property type="entry name" value="CAP"/>
    <property type="match status" value="1"/>
</dbReference>
<dbReference type="InterPro" id="IPR014044">
    <property type="entry name" value="CAP_dom"/>
</dbReference>
<evidence type="ECO:0000259" key="2">
    <source>
        <dbReference type="SMART" id="SM00198"/>
    </source>
</evidence>
<dbReference type="InterPro" id="IPR001283">
    <property type="entry name" value="CRISP-related"/>
</dbReference>
<sequence>MKPYHLLTILVYANWAEAVSTVIVIVGTVTITSSGAAPTANSTSYTNKAVFEKDILAAHNFYRAEHNATTLKWNDTSAKYASKWSARCEFEHSHGPTGENLVAGASNATTSVDVWGSERKSYNWGKPGFSEETGHFTQLVWTNTTSVGCGRTSCQGKGGTDGWYVVCEYWPPGNVVGDGNRYFKENVAKIIKGKLGDTVEGGVGSNGAGWDERRNIWSVLVVAAGVGMGVVL</sequence>
<comment type="caution">
    <text evidence="3">The sequence shown here is derived from an EMBL/GenBank/DDBJ whole genome shotgun (WGS) entry which is preliminary data.</text>
</comment>
<dbReference type="SUPFAM" id="SSF55797">
    <property type="entry name" value="PR-1-like"/>
    <property type="match status" value="1"/>
</dbReference>
<dbReference type="PRINTS" id="PR00837">
    <property type="entry name" value="V5TPXLIKE"/>
</dbReference>
<evidence type="ECO:0000313" key="3">
    <source>
        <dbReference type="EMBL" id="RDL36903.1"/>
    </source>
</evidence>
<evidence type="ECO:0000313" key="4">
    <source>
        <dbReference type="Proteomes" id="UP000254866"/>
    </source>
</evidence>
<feature type="domain" description="SCP" evidence="2">
    <location>
        <begin position="50"/>
        <end position="177"/>
    </location>
</feature>
<keyword evidence="4" id="KW-1185">Reference proteome</keyword>
<gene>
    <name evidence="3" type="ORF">BP5553_06255</name>
</gene>
<dbReference type="GO" id="GO:0005576">
    <property type="term" value="C:extracellular region"/>
    <property type="evidence" value="ECO:0007669"/>
    <property type="project" value="InterPro"/>
</dbReference>
<accession>A0A370TMY6</accession>
<dbReference type="Gene3D" id="3.40.33.10">
    <property type="entry name" value="CAP"/>
    <property type="match status" value="1"/>
</dbReference>
<proteinExistence type="predicted"/>
<keyword evidence="1" id="KW-0732">Signal</keyword>
<dbReference type="STRING" id="2656787.A0A370TMY6"/>
<evidence type="ECO:0000256" key="1">
    <source>
        <dbReference type="SAM" id="SignalP"/>
    </source>
</evidence>
<dbReference type="OrthoDB" id="337038at2759"/>
<dbReference type="InterPro" id="IPR035940">
    <property type="entry name" value="CAP_sf"/>
</dbReference>
<protein>
    <recommendedName>
        <fullName evidence="2">SCP domain-containing protein</fullName>
    </recommendedName>
</protein>
<organism evidence="3 4">
    <name type="scientific">Venustampulla echinocandica</name>
    <dbReference type="NCBI Taxonomy" id="2656787"/>
    <lineage>
        <taxon>Eukaryota</taxon>
        <taxon>Fungi</taxon>
        <taxon>Dikarya</taxon>
        <taxon>Ascomycota</taxon>
        <taxon>Pezizomycotina</taxon>
        <taxon>Leotiomycetes</taxon>
        <taxon>Helotiales</taxon>
        <taxon>Pleuroascaceae</taxon>
        <taxon>Venustampulla</taxon>
    </lineage>
</organism>
<dbReference type="RefSeq" id="XP_031869559.1">
    <property type="nucleotide sequence ID" value="XM_032014878.1"/>
</dbReference>
<dbReference type="PANTHER" id="PTHR10334">
    <property type="entry name" value="CYSTEINE-RICH SECRETORY PROTEIN-RELATED"/>
    <property type="match status" value="1"/>
</dbReference>
<dbReference type="AlphaFoldDB" id="A0A370TMY6"/>
<dbReference type="GeneID" id="43599104"/>
<reference evidence="3 4" key="1">
    <citation type="journal article" date="2018" name="IMA Fungus">
        <title>IMA Genome-F 9: Draft genome sequence of Annulohypoxylon stygium, Aspergillus mulundensis, Berkeleyomyces basicola (syn. Thielaviopsis basicola), Ceratocystis smalleyi, two Cercospora beticola strains, Coleophoma cylindrospora, Fusarium fracticaudum, Phialophora cf. hyalina, and Morchella septimelata.</title>
        <authorList>
            <person name="Wingfield B.D."/>
            <person name="Bills G.F."/>
            <person name="Dong Y."/>
            <person name="Huang W."/>
            <person name="Nel W.J."/>
            <person name="Swalarsk-Parry B.S."/>
            <person name="Vaghefi N."/>
            <person name="Wilken P.M."/>
            <person name="An Z."/>
            <person name="de Beer Z.W."/>
            <person name="De Vos L."/>
            <person name="Chen L."/>
            <person name="Duong T.A."/>
            <person name="Gao Y."/>
            <person name="Hammerbacher A."/>
            <person name="Kikkert J.R."/>
            <person name="Li Y."/>
            <person name="Li H."/>
            <person name="Li K."/>
            <person name="Li Q."/>
            <person name="Liu X."/>
            <person name="Ma X."/>
            <person name="Naidoo K."/>
            <person name="Pethybridge S.J."/>
            <person name="Sun J."/>
            <person name="Steenkamp E.T."/>
            <person name="van der Nest M.A."/>
            <person name="van Wyk S."/>
            <person name="Wingfield M.J."/>
            <person name="Xiong C."/>
            <person name="Yue Q."/>
            <person name="Zhang X."/>
        </authorList>
    </citation>
    <scope>NUCLEOTIDE SEQUENCE [LARGE SCALE GENOMIC DNA]</scope>
    <source>
        <strain evidence="3 4">BP 5553</strain>
    </source>
</reference>
<name>A0A370TMY6_9HELO</name>
<dbReference type="SMART" id="SM00198">
    <property type="entry name" value="SCP"/>
    <property type="match status" value="1"/>
</dbReference>
<feature type="signal peptide" evidence="1">
    <location>
        <begin position="1"/>
        <end position="18"/>
    </location>
</feature>
<dbReference type="PROSITE" id="PS01009">
    <property type="entry name" value="CRISP_1"/>
    <property type="match status" value="1"/>
</dbReference>
<dbReference type="Proteomes" id="UP000254866">
    <property type="component" value="Unassembled WGS sequence"/>
</dbReference>
<dbReference type="EMBL" id="NPIC01000004">
    <property type="protein sequence ID" value="RDL36903.1"/>
    <property type="molecule type" value="Genomic_DNA"/>
</dbReference>